<accession>A0A8S5UYF0</accession>
<evidence type="ECO:0000313" key="2">
    <source>
        <dbReference type="EMBL" id="DAF99410.1"/>
    </source>
</evidence>
<name>A0A8S5UYF0_9CAUD</name>
<feature type="region of interest" description="Disordered" evidence="1">
    <location>
        <begin position="34"/>
        <end position="82"/>
    </location>
</feature>
<protein>
    <submittedName>
        <fullName evidence="2">Uncharacterized protein</fullName>
    </submittedName>
</protein>
<dbReference type="EMBL" id="BK016165">
    <property type="protein sequence ID" value="DAF99410.1"/>
    <property type="molecule type" value="Genomic_DNA"/>
</dbReference>
<evidence type="ECO:0000256" key="1">
    <source>
        <dbReference type="SAM" id="MobiDB-lite"/>
    </source>
</evidence>
<organism evidence="2">
    <name type="scientific">Siphoviridae sp. ctjKY6</name>
    <dbReference type="NCBI Taxonomy" id="2825631"/>
    <lineage>
        <taxon>Viruses</taxon>
        <taxon>Duplodnaviria</taxon>
        <taxon>Heunggongvirae</taxon>
        <taxon>Uroviricota</taxon>
        <taxon>Caudoviricetes</taxon>
    </lineage>
</organism>
<proteinExistence type="predicted"/>
<reference evidence="2" key="1">
    <citation type="journal article" date="2021" name="Proc. Natl. Acad. Sci. U.S.A.">
        <title>A Catalog of Tens of Thousands of Viruses from Human Metagenomes Reveals Hidden Associations with Chronic Diseases.</title>
        <authorList>
            <person name="Tisza M.J."/>
            <person name="Buck C.B."/>
        </authorList>
    </citation>
    <scope>NUCLEOTIDE SEQUENCE</scope>
    <source>
        <strain evidence="2">CtjKY6</strain>
    </source>
</reference>
<sequence>MSLNVTKRPLFEFRGQFLGTKRAIFEFRGSKTREIRPAVGGGHPSEAHTGEPRRRKRHPSESRGSILRRFQPPTLPTLLGRP</sequence>